<comment type="caution">
    <text evidence="1">The sequence shown here is derived from an EMBL/GenBank/DDBJ whole genome shotgun (WGS) entry which is preliminary data.</text>
</comment>
<proteinExistence type="predicted"/>
<dbReference type="EMBL" id="BAAAOB010000001">
    <property type="protein sequence ID" value="GAA1785978.1"/>
    <property type="molecule type" value="Genomic_DNA"/>
</dbReference>
<evidence type="ECO:0000313" key="1">
    <source>
        <dbReference type="EMBL" id="GAA1785978.1"/>
    </source>
</evidence>
<organism evidence="1 2">
    <name type="scientific">Leucobacter iarius</name>
    <dbReference type="NCBI Taxonomy" id="333963"/>
    <lineage>
        <taxon>Bacteria</taxon>
        <taxon>Bacillati</taxon>
        <taxon>Actinomycetota</taxon>
        <taxon>Actinomycetes</taxon>
        <taxon>Micrococcales</taxon>
        <taxon>Microbacteriaceae</taxon>
        <taxon>Leucobacter</taxon>
    </lineage>
</organism>
<accession>A0ABP4XNS0</accession>
<evidence type="ECO:0008006" key="3">
    <source>
        <dbReference type="Google" id="ProtNLM"/>
    </source>
</evidence>
<keyword evidence="2" id="KW-1185">Reference proteome</keyword>
<evidence type="ECO:0000313" key="2">
    <source>
        <dbReference type="Proteomes" id="UP001500851"/>
    </source>
</evidence>
<dbReference type="RefSeq" id="WP_046454040.1">
    <property type="nucleotide sequence ID" value="NZ_BAAAOB010000001.1"/>
</dbReference>
<sequence length="220" mass="25331">MFGWSKKRKRPGSRAPRKLPRRVLAPVEEIVEQGLLVADVAVRMTVKNDIIMNALKKHMDYDETKVVDMVREATEDLAAERERDAKHISRVRGEIRDTGRSAWSESEYGNEDNRTLRHRQEVYENIAAELRRRAADPEYLSETATRARAAAWEEIGDSLKERATHPYYSGGASAEYREARDSRIQQLIEKDLTALVREHAEPKAGLFKKRRAKKGDDEED</sequence>
<reference evidence="2" key="1">
    <citation type="journal article" date="2019" name="Int. J. Syst. Evol. Microbiol.">
        <title>The Global Catalogue of Microorganisms (GCM) 10K type strain sequencing project: providing services to taxonomists for standard genome sequencing and annotation.</title>
        <authorList>
            <consortium name="The Broad Institute Genomics Platform"/>
            <consortium name="The Broad Institute Genome Sequencing Center for Infectious Disease"/>
            <person name="Wu L."/>
            <person name="Ma J."/>
        </authorList>
    </citation>
    <scope>NUCLEOTIDE SEQUENCE [LARGE SCALE GENOMIC DNA]</scope>
    <source>
        <strain evidence="2">JCM 14736</strain>
    </source>
</reference>
<gene>
    <name evidence="1" type="ORF">GCM10009768_13580</name>
</gene>
<protein>
    <recommendedName>
        <fullName evidence="3">Asparagine synthase</fullName>
    </recommendedName>
</protein>
<dbReference type="Proteomes" id="UP001500851">
    <property type="component" value="Unassembled WGS sequence"/>
</dbReference>
<name>A0ABP4XNS0_9MICO</name>